<protein>
    <submittedName>
        <fullName evidence="2">Uncharacterized protein</fullName>
    </submittedName>
</protein>
<keyword evidence="1" id="KW-0812">Transmembrane</keyword>
<dbReference type="Gramene" id="rna-AYBTSS11_LOCUS27667">
    <property type="protein sequence ID" value="CAJ1975542.1"/>
    <property type="gene ID" value="gene-AYBTSS11_LOCUS27667"/>
</dbReference>
<proteinExistence type="predicted"/>
<evidence type="ECO:0000313" key="3">
    <source>
        <dbReference type="Proteomes" id="UP001189624"/>
    </source>
</evidence>
<dbReference type="AlphaFoldDB" id="A0AA86TQW8"/>
<evidence type="ECO:0000313" key="2">
    <source>
        <dbReference type="EMBL" id="CAJ1975542.1"/>
    </source>
</evidence>
<feature type="transmembrane region" description="Helical" evidence="1">
    <location>
        <begin position="25"/>
        <end position="44"/>
    </location>
</feature>
<organism evidence="2 3">
    <name type="scientific">Sphenostylis stenocarpa</name>
    <dbReference type="NCBI Taxonomy" id="92480"/>
    <lineage>
        <taxon>Eukaryota</taxon>
        <taxon>Viridiplantae</taxon>
        <taxon>Streptophyta</taxon>
        <taxon>Embryophyta</taxon>
        <taxon>Tracheophyta</taxon>
        <taxon>Spermatophyta</taxon>
        <taxon>Magnoliopsida</taxon>
        <taxon>eudicotyledons</taxon>
        <taxon>Gunneridae</taxon>
        <taxon>Pentapetalae</taxon>
        <taxon>rosids</taxon>
        <taxon>fabids</taxon>
        <taxon>Fabales</taxon>
        <taxon>Fabaceae</taxon>
        <taxon>Papilionoideae</taxon>
        <taxon>50 kb inversion clade</taxon>
        <taxon>NPAAA clade</taxon>
        <taxon>indigoferoid/millettioid clade</taxon>
        <taxon>Phaseoleae</taxon>
        <taxon>Sphenostylis</taxon>
    </lineage>
</organism>
<evidence type="ECO:0000256" key="1">
    <source>
        <dbReference type="SAM" id="Phobius"/>
    </source>
</evidence>
<reference evidence="2" key="1">
    <citation type="submission" date="2023-10" db="EMBL/GenBank/DDBJ databases">
        <authorList>
            <person name="Domelevo Entfellner J.-B."/>
        </authorList>
    </citation>
    <scope>NUCLEOTIDE SEQUENCE</scope>
</reference>
<sequence length="100" mass="11417">MCSPICPSARPQTIPSSSLSLKRTIFFTGLCGLVFGVSLSWSEYHRENRKARRTFLPPFYLSFPLSFISFLLVLSCWVLLSLSAFSFILFHNLTEHPPCR</sequence>
<dbReference type="Proteomes" id="UP001189624">
    <property type="component" value="Chromosome 9"/>
</dbReference>
<keyword evidence="1" id="KW-1133">Transmembrane helix</keyword>
<keyword evidence="3" id="KW-1185">Reference proteome</keyword>
<gene>
    <name evidence="2" type="ORF">AYBTSS11_LOCUS27667</name>
</gene>
<dbReference type="EMBL" id="OY731406">
    <property type="protein sequence ID" value="CAJ1975542.1"/>
    <property type="molecule type" value="Genomic_DNA"/>
</dbReference>
<keyword evidence="1" id="KW-0472">Membrane</keyword>
<name>A0AA86TQW8_9FABA</name>
<accession>A0AA86TQW8</accession>
<feature type="transmembrane region" description="Helical" evidence="1">
    <location>
        <begin position="65"/>
        <end position="90"/>
    </location>
</feature>